<dbReference type="AlphaFoldDB" id="A0A7W7VRA2"/>
<evidence type="ECO:0000313" key="2">
    <source>
        <dbReference type="EMBL" id="MBB4919364.1"/>
    </source>
</evidence>
<organism evidence="2 3">
    <name type="scientific">Streptosporangium saharense</name>
    <dbReference type="NCBI Taxonomy" id="1706840"/>
    <lineage>
        <taxon>Bacteria</taxon>
        <taxon>Bacillati</taxon>
        <taxon>Actinomycetota</taxon>
        <taxon>Actinomycetes</taxon>
        <taxon>Streptosporangiales</taxon>
        <taxon>Streptosporangiaceae</taxon>
        <taxon>Streptosporangium</taxon>
    </lineage>
</organism>
<feature type="region of interest" description="Disordered" evidence="1">
    <location>
        <begin position="295"/>
        <end position="315"/>
    </location>
</feature>
<sequence>MGLSGWLAGFAAACPRPMVVTAPHGTRSRLLVEAELSRRGWRHAHAPSGTGLLVVCGTPADALSRAVEMVWTTVPAPGELVRLRGDAPPERVAAALDEAVVRLARPRSPGTDTGERTDVPMADRGPDRDGLTLDRLRVPLGPVLPDWPAGLVVETVLQGDVIQRARVEVAGGLGGERFWDAPWLAALEGREVTRGEAARRLAASHLDSLGRLLAVAGWPGASARARRLRDRLLWERQDQWVRRDFPGFARAVRRSRTLKWVLRDLPAARDPAPGGLVRRVGTWLDRTGLALRDLDDGRPLDDDEGPRGPVGGEPSRGLLAVLPELVTGADLAAARLVVAGLDPDLDQLRGARDG</sequence>
<proteinExistence type="predicted"/>
<accession>A0A7W7VRA2</accession>
<evidence type="ECO:0000313" key="3">
    <source>
        <dbReference type="Proteomes" id="UP000552644"/>
    </source>
</evidence>
<feature type="region of interest" description="Disordered" evidence="1">
    <location>
        <begin position="106"/>
        <end position="128"/>
    </location>
</feature>
<protein>
    <submittedName>
        <fullName evidence="2">Uncharacterized protein</fullName>
    </submittedName>
</protein>
<gene>
    <name evidence="2" type="ORF">FHS44_006506</name>
</gene>
<dbReference type="Proteomes" id="UP000552644">
    <property type="component" value="Unassembled WGS sequence"/>
</dbReference>
<dbReference type="RefSeq" id="WP_184721501.1">
    <property type="nucleotide sequence ID" value="NZ_JACHJP010000009.1"/>
</dbReference>
<reference evidence="2 3" key="1">
    <citation type="submission" date="2020-08" db="EMBL/GenBank/DDBJ databases">
        <title>Genomic Encyclopedia of Type Strains, Phase III (KMG-III): the genomes of soil and plant-associated and newly described type strains.</title>
        <authorList>
            <person name="Whitman W."/>
        </authorList>
    </citation>
    <scope>NUCLEOTIDE SEQUENCE [LARGE SCALE GENOMIC DNA]</scope>
    <source>
        <strain evidence="2 3">CECT 8840</strain>
    </source>
</reference>
<keyword evidence="3" id="KW-1185">Reference proteome</keyword>
<name>A0A7W7VRA2_9ACTN</name>
<evidence type="ECO:0000256" key="1">
    <source>
        <dbReference type="SAM" id="MobiDB-lite"/>
    </source>
</evidence>
<dbReference type="EMBL" id="JACHJP010000009">
    <property type="protein sequence ID" value="MBB4919364.1"/>
    <property type="molecule type" value="Genomic_DNA"/>
</dbReference>
<comment type="caution">
    <text evidence="2">The sequence shown here is derived from an EMBL/GenBank/DDBJ whole genome shotgun (WGS) entry which is preliminary data.</text>
</comment>